<dbReference type="Proteomes" id="UP001240250">
    <property type="component" value="Unassembled WGS sequence"/>
</dbReference>
<dbReference type="EMBL" id="JAUSVM010000001">
    <property type="protein sequence ID" value="MDQ0425648.1"/>
    <property type="molecule type" value="Genomic_DNA"/>
</dbReference>
<organism evidence="1 2">
    <name type="scientific">Cellulomonas iranensis</name>
    <dbReference type="NCBI Taxonomy" id="76862"/>
    <lineage>
        <taxon>Bacteria</taxon>
        <taxon>Bacillati</taxon>
        <taxon>Actinomycetota</taxon>
        <taxon>Actinomycetes</taxon>
        <taxon>Micrococcales</taxon>
        <taxon>Cellulomonadaceae</taxon>
        <taxon>Cellulomonas</taxon>
    </lineage>
</organism>
<dbReference type="InterPro" id="IPR029058">
    <property type="entry name" value="AB_hydrolase_fold"/>
</dbReference>
<sequence>MTESIYRTLHDPHARRRIDDWCDARLSAWAVPHVRDHRDTVAGPTHVLTAGDPDVPVAVVLVPGANACAAAHLPALTALAARGHVVAPDVPGEPGLSSGRRVERARVHQLGAWLDEVVTRLDRPVVLVGHALGAAAALAASSPLVVGRVLVSPGGLRRPRLPLRLLAAAARWRAAPRPATSYRLLEHLAAPAERVDPALVEWLTLVGRHVRPGFVPGRQADRFTDVLRSRPPVVMAGVHDRLLPPAHVAPAARRLLGTDVVPLECGHLPDPAAWGHVAGTVDALVARRS</sequence>
<evidence type="ECO:0000313" key="1">
    <source>
        <dbReference type="EMBL" id="MDQ0425648.1"/>
    </source>
</evidence>
<keyword evidence="2" id="KW-1185">Reference proteome</keyword>
<proteinExistence type="predicted"/>
<name>A0ABU0GKN7_9CELL</name>
<evidence type="ECO:0000313" key="2">
    <source>
        <dbReference type="Proteomes" id="UP001240250"/>
    </source>
</evidence>
<accession>A0ABU0GKN7</accession>
<dbReference type="RefSeq" id="WP_070319430.1">
    <property type="nucleotide sequence ID" value="NZ_JAUSVM010000001.1"/>
</dbReference>
<gene>
    <name evidence="1" type="ORF">JO380_002029</name>
</gene>
<comment type="caution">
    <text evidence="1">The sequence shown here is derived from an EMBL/GenBank/DDBJ whole genome shotgun (WGS) entry which is preliminary data.</text>
</comment>
<evidence type="ECO:0008006" key="3">
    <source>
        <dbReference type="Google" id="ProtNLM"/>
    </source>
</evidence>
<protein>
    <recommendedName>
        <fullName evidence="3">AB hydrolase-1 domain-containing protein</fullName>
    </recommendedName>
</protein>
<dbReference type="SUPFAM" id="SSF53474">
    <property type="entry name" value="alpha/beta-Hydrolases"/>
    <property type="match status" value="1"/>
</dbReference>
<dbReference type="Gene3D" id="3.40.50.1820">
    <property type="entry name" value="alpha/beta hydrolase"/>
    <property type="match status" value="1"/>
</dbReference>
<reference evidence="1 2" key="1">
    <citation type="submission" date="2023-07" db="EMBL/GenBank/DDBJ databases">
        <title>Sequencing the genomes of 1000 actinobacteria strains.</title>
        <authorList>
            <person name="Klenk H.-P."/>
        </authorList>
    </citation>
    <scope>NUCLEOTIDE SEQUENCE [LARGE SCALE GENOMIC DNA]</scope>
    <source>
        <strain evidence="1 2">DSM 14785</strain>
    </source>
</reference>